<evidence type="ECO:0000313" key="3">
    <source>
        <dbReference type="Proteomes" id="UP001500227"/>
    </source>
</evidence>
<feature type="transmembrane region" description="Helical" evidence="1">
    <location>
        <begin position="12"/>
        <end position="29"/>
    </location>
</feature>
<name>A0ABP9LTZ1_9BURK</name>
<dbReference type="Gene3D" id="2.60.120.1140">
    <property type="entry name" value="Protein of unknown function DUF192"/>
    <property type="match status" value="1"/>
</dbReference>
<accession>A0ABP9LTZ1</accession>
<evidence type="ECO:0008006" key="4">
    <source>
        <dbReference type="Google" id="ProtNLM"/>
    </source>
</evidence>
<keyword evidence="1" id="KW-0472">Membrane</keyword>
<keyword evidence="1" id="KW-0812">Transmembrane</keyword>
<gene>
    <name evidence="2" type="ORF">GCM10023337_03860</name>
</gene>
<proteinExistence type="predicted"/>
<dbReference type="PANTHER" id="PTHR37953">
    <property type="entry name" value="UPF0127 PROTEIN MJ1496"/>
    <property type="match status" value="1"/>
</dbReference>
<dbReference type="InterPro" id="IPR038695">
    <property type="entry name" value="Saro_0823-like_sf"/>
</dbReference>
<dbReference type="Pfam" id="PF02643">
    <property type="entry name" value="DUF192"/>
    <property type="match status" value="1"/>
</dbReference>
<evidence type="ECO:0000256" key="1">
    <source>
        <dbReference type="SAM" id="Phobius"/>
    </source>
</evidence>
<dbReference type="PANTHER" id="PTHR37953:SF1">
    <property type="entry name" value="UPF0127 PROTEIN MJ1496"/>
    <property type="match status" value="1"/>
</dbReference>
<protein>
    <recommendedName>
        <fullName evidence="4">DUF192 domain-containing protein</fullName>
    </recommendedName>
</protein>
<organism evidence="2 3">
    <name type="scientific">Paenalcaligenes hermetiae</name>
    <dbReference type="NCBI Taxonomy" id="1157987"/>
    <lineage>
        <taxon>Bacteria</taxon>
        <taxon>Pseudomonadati</taxon>
        <taxon>Pseudomonadota</taxon>
        <taxon>Betaproteobacteria</taxon>
        <taxon>Burkholderiales</taxon>
        <taxon>Alcaligenaceae</taxon>
        <taxon>Paenalcaligenes</taxon>
    </lineage>
</organism>
<keyword evidence="1" id="KW-1133">Transmembrane helix</keyword>
<dbReference type="Proteomes" id="UP001500227">
    <property type="component" value="Unassembled WGS sequence"/>
</dbReference>
<reference evidence="3" key="1">
    <citation type="journal article" date="2019" name="Int. J. Syst. Evol. Microbiol.">
        <title>The Global Catalogue of Microorganisms (GCM) 10K type strain sequencing project: providing services to taxonomists for standard genome sequencing and annotation.</title>
        <authorList>
            <consortium name="The Broad Institute Genomics Platform"/>
            <consortium name="The Broad Institute Genome Sequencing Center for Infectious Disease"/>
            <person name="Wu L."/>
            <person name="Ma J."/>
        </authorList>
    </citation>
    <scope>NUCLEOTIDE SEQUENCE [LARGE SCALE GENOMIC DNA]</scope>
    <source>
        <strain evidence="3">JCM 18423</strain>
    </source>
</reference>
<sequence length="151" mass="17556">MTFVFAGLKRPVFYFFVLLFLVIYKWSWAQNHPNITTLTINNKSLNAEIAQTEAQRAQGLMHRLELPPDHGMLFVFEQPSRICFWMKNTPLPLSIAFIDTKGKITNIEHMQPFDLASHCPTQPIRYALEMEQGWFQKHGIQPGDQVQQLPK</sequence>
<comment type="caution">
    <text evidence="2">The sequence shown here is derived from an EMBL/GenBank/DDBJ whole genome shotgun (WGS) entry which is preliminary data.</text>
</comment>
<evidence type="ECO:0000313" key="2">
    <source>
        <dbReference type="EMBL" id="GAA5085300.1"/>
    </source>
</evidence>
<keyword evidence="3" id="KW-1185">Reference proteome</keyword>
<dbReference type="RefSeq" id="WP_345369213.1">
    <property type="nucleotide sequence ID" value="NZ_BAABKD010000002.1"/>
</dbReference>
<dbReference type="InterPro" id="IPR003795">
    <property type="entry name" value="DUF192"/>
</dbReference>
<dbReference type="EMBL" id="BAABKD010000002">
    <property type="protein sequence ID" value="GAA5085300.1"/>
    <property type="molecule type" value="Genomic_DNA"/>
</dbReference>